<proteinExistence type="predicted"/>
<sequence>MRNSFVHTVLSLLLAIFFLFAGTGYNLIHYCCTGCNESGMMSMSGCSSADNKEDEDSGFNKTPVYYDFQINAQNFANHHKNSCEFKRVSVETPTFPNFNINKVNIPFSVHLFAYFVSVNILPAPEYVLQPTHPPNFPFKFSGREILAQHSILLI</sequence>
<name>A0A653A613_9BACT</name>
<dbReference type="AlphaFoldDB" id="A0A653A613"/>
<dbReference type="EMBL" id="UPXZ01000004">
    <property type="protein sequence ID" value="VBB43405.1"/>
    <property type="molecule type" value="Genomic_DNA"/>
</dbReference>
<gene>
    <name evidence="1" type="ORF">TRIP_D120072</name>
</gene>
<evidence type="ECO:0000313" key="1">
    <source>
        <dbReference type="EMBL" id="VBB43405.1"/>
    </source>
</evidence>
<organism evidence="1">
    <name type="scientific">uncultured Paludibacter sp</name>
    <dbReference type="NCBI Taxonomy" id="497635"/>
    <lineage>
        <taxon>Bacteria</taxon>
        <taxon>Pseudomonadati</taxon>
        <taxon>Bacteroidota</taxon>
        <taxon>Bacteroidia</taxon>
        <taxon>Bacteroidales</taxon>
        <taxon>Paludibacteraceae</taxon>
        <taxon>Paludibacter</taxon>
        <taxon>environmental samples</taxon>
    </lineage>
</organism>
<protein>
    <submittedName>
        <fullName evidence="1">Uncharacterized protein</fullName>
    </submittedName>
</protein>
<reference evidence="1" key="1">
    <citation type="submission" date="2018-07" db="EMBL/GenBank/DDBJ databases">
        <authorList>
            <consortium name="Genoscope - CEA"/>
            <person name="William W."/>
        </authorList>
    </citation>
    <scope>NUCLEOTIDE SEQUENCE</scope>
    <source>
        <strain evidence="1">IK1</strain>
    </source>
</reference>
<accession>A0A653A613</accession>